<reference evidence="2" key="1">
    <citation type="submission" date="2021-10" db="EMBL/GenBank/DDBJ databases">
        <title>De novo Genome Assembly of Clathrus columnatus (Basidiomycota, Fungi) Using Illumina and Nanopore Sequence Data.</title>
        <authorList>
            <person name="Ogiso-Tanaka E."/>
            <person name="Itagaki H."/>
            <person name="Hosoya T."/>
            <person name="Hosaka K."/>
        </authorList>
    </citation>
    <scope>NUCLEOTIDE SEQUENCE</scope>
    <source>
        <strain evidence="2">MO-923</strain>
    </source>
</reference>
<dbReference type="AlphaFoldDB" id="A0AAV5A2P2"/>
<accession>A0AAV5A2P2</accession>
<dbReference type="EMBL" id="BPWL01000002">
    <property type="protein sequence ID" value="GJJ07286.1"/>
    <property type="molecule type" value="Genomic_DNA"/>
</dbReference>
<evidence type="ECO:0000256" key="1">
    <source>
        <dbReference type="SAM" id="MobiDB-lite"/>
    </source>
</evidence>
<sequence length="399" mass="45761">MPRLLPRLIEEVQRAKAKTKHNTKAFNAQRKLGVSGSKPTSTGPVNLSRTSFSFRGRKKSILLDKFNPVLHQEYFSYQRLNKRPVLNLSQRANGGNDEYMSLAERGLSSNPYHFMIRLTILQVSSSRINRSYAALFPKGRGHHCERNNNYGRGYYILCYKHALEACISGEKKLRRVPYQIKIHSLLAEQIGHQLRNRVLRELDLLAERLRCSPQKAREVPILRKLTRIEWEEVKVSGRISQPGAVAVLIVPPVQKSTLSQIQERDFKGLPLHPLSKLYLCCNTPIPDSSPALHTLQPLNMVPLYNSVALFPSPHLRHQLRQRLQALLTVERKARWRETPTNSHGNLEMKSSHAYILFSDHHTIQRSDSTSLAIALWRLRLWEGQGWDASNGHYNGWVAN</sequence>
<organism evidence="2 3">
    <name type="scientific">Clathrus columnatus</name>
    <dbReference type="NCBI Taxonomy" id="1419009"/>
    <lineage>
        <taxon>Eukaryota</taxon>
        <taxon>Fungi</taxon>
        <taxon>Dikarya</taxon>
        <taxon>Basidiomycota</taxon>
        <taxon>Agaricomycotina</taxon>
        <taxon>Agaricomycetes</taxon>
        <taxon>Phallomycetidae</taxon>
        <taxon>Phallales</taxon>
        <taxon>Clathraceae</taxon>
        <taxon>Clathrus</taxon>
    </lineage>
</organism>
<dbReference type="Proteomes" id="UP001050691">
    <property type="component" value="Unassembled WGS sequence"/>
</dbReference>
<keyword evidence="3" id="KW-1185">Reference proteome</keyword>
<evidence type="ECO:0000313" key="2">
    <source>
        <dbReference type="EMBL" id="GJJ07286.1"/>
    </source>
</evidence>
<name>A0AAV5A2P2_9AGAM</name>
<proteinExistence type="predicted"/>
<comment type="caution">
    <text evidence="2">The sequence shown here is derived from an EMBL/GenBank/DDBJ whole genome shotgun (WGS) entry which is preliminary data.</text>
</comment>
<protein>
    <submittedName>
        <fullName evidence="2">Uncharacterized protein</fullName>
    </submittedName>
</protein>
<evidence type="ECO:0000313" key="3">
    <source>
        <dbReference type="Proteomes" id="UP001050691"/>
    </source>
</evidence>
<feature type="region of interest" description="Disordered" evidence="1">
    <location>
        <begin position="17"/>
        <end position="44"/>
    </location>
</feature>
<gene>
    <name evidence="2" type="ORF">Clacol_001486</name>
</gene>